<evidence type="ECO:0000313" key="4">
    <source>
        <dbReference type="Proteomes" id="UP001218188"/>
    </source>
</evidence>
<sequence length="312" mass="34226">MAPKNQDSARCSWSTADDAVLIDKLRWAKDQGFQSESGWKPQTWAHCAEALKDSPGPKKTADKIQDHFSNAFLWVQKLRGLSGFGWDDGLKLVTASDNVWDALLAKTPKAKHWRKTPFPLYDNILYLVEGIVATGAGAFHAGASQTSTLTQSTQSVSQSTQYDSQADPATQEDTPATPRHSSPGPEGLNLPHGSPNDDLTPSSPIRSRQKRAASPSSASVSNKKRKRNAEDAFEMAGAIERVAMALNTVGSPEVRKRAIRLMEDDSDFSDNEEVDVMRLFTKDTAVAQTYIRSRKKSTRTAFICSILAENDL</sequence>
<accession>A0AAD6SZ14</accession>
<organism evidence="3 4">
    <name type="scientific">Mycena alexandri</name>
    <dbReference type="NCBI Taxonomy" id="1745969"/>
    <lineage>
        <taxon>Eukaryota</taxon>
        <taxon>Fungi</taxon>
        <taxon>Dikarya</taxon>
        <taxon>Basidiomycota</taxon>
        <taxon>Agaricomycotina</taxon>
        <taxon>Agaricomycetes</taxon>
        <taxon>Agaricomycetidae</taxon>
        <taxon>Agaricales</taxon>
        <taxon>Marasmiineae</taxon>
        <taxon>Mycenaceae</taxon>
        <taxon>Mycena</taxon>
    </lineage>
</organism>
<dbReference type="Pfam" id="PF12776">
    <property type="entry name" value="Myb_DNA-bind_3"/>
    <property type="match status" value="1"/>
</dbReference>
<evidence type="ECO:0000313" key="3">
    <source>
        <dbReference type="EMBL" id="KAJ7036435.1"/>
    </source>
</evidence>
<dbReference type="AlphaFoldDB" id="A0AAD6SZ14"/>
<proteinExistence type="predicted"/>
<protein>
    <recommendedName>
        <fullName evidence="2">Myb/SANT-like domain-containing protein</fullName>
    </recommendedName>
</protein>
<dbReference type="PANTHER" id="PTHR46929">
    <property type="entry name" value="EXPRESSED PROTEIN"/>
    <property type="match status" value="1"/>
</dbReference>
<gene>
    <name evidence="3" type="ORF">C8F04DRAFT_1258001</name>
</gene>
<evidence type="ECO:0000259" key="2">
    <source>
        <dbReference type="Pfam" id="PF12776"/>
    </source>
</evidence>
<dbReference type="InterPro" id="IPR024752">
    <property type="entry name" value="Myb/SANT-like_dom"/>
</dbReference>
<dbReference type="Proteomes" id="UP001218188">
    <property type="component" value="Unassembled WGS sequence"/>
</dbReference>
<keyword evidence="4" id="KW-1185">Reference proteome</keyword>
<evidence type="ECO:0000256" key="1">
    <source>
        <dbReference type="SAM" id="MobiDB-lite"/>
    </source>
</evidence>
<feature type="domain" description="Myb/SANT-like" evidence="2">
    <location>
        <begin position="12"/>
        <end position="102"/>
    </location>
</feature>
<dbReference type="EMBL" id="JARJCM010000043">
    <property type="protein sequence ID" value="KAJ7036435.1"/>
    <property type="molecule type" value="Genomic_DNA"/>
</dbReference>
<comment type="caution">
    <text evidence="3">The sequence shown here is derived from an EMBL/GenBank/DDBJ whole genome shotgun (WGS) entry which is preliminary data.</text>
</comment>
<feature type="compositionally biased region" description="Low complexity" evidence="1">
    <location>
        <begin position="150"/>
        <end position="165"/>
    </location>
</feature>
<feature type="region of interest" description="Disordered" evidence="1">
    <location>
        <begin position="150"/>
        <end position="229"/>
    </location>
</feature>
<name>A0AAD6SZ14_9AGAR</name>
<feature type="compositionally biased region" description="Polar residues" evidence="1">
    <location>
        <begin position="197"/>
        <end position="206"/>
    </location>
</feature>
<reference evidence="3" key="1">
    <citation type="submission" date="2023-03" db="EMBL/GenBank/DDBJ databases">
        <title>Massive genome expansion in bonnet fungi (Mycena s.s.) driven by repeated elements and novel gene families across ecological guilds.</title>
        <authorList>
            <consortium name="Lawrence Berkeley National Laboratory"/>
            <person name="Harder C.B."/>
            <person name="Miyauchi S."/>
            <person name="Viragh M."/>
            <person name="Kuo A."/>
            <person name="Thoen E."/>
            <person name="Andreopoulos B."/>
            <person name="Lu D."/>
            <person name="Skrede I."/>
            <person name="Drula E."/>
            <person name="Henrissat B."/>
            <person name="Morin E."/>
            <person name="Kohler A."/>
            <person name="Barry K."/>
            <person name="LaButti K."/>
            <person name="Morin E."/>
            <person name="Salamov A."/>
            <person name="Lipzen A."/>
            <person name="Mereny Z."/>
            <person name="Hegedus B."/>
            <person name="Baldrian P."/>
            <person name="Stursova M."/>
            <person name="Weitz H."/>
            <person name="Taylor A."/>
            <person name="Grigoriev I.V."/>
            <person name="Nagy L.G."/>
            <person name="Martin F."/>
            <person name="Kauserud H."/>
        </authorList>
    </citation>
    <scope>NUCLEOTIDE SEQUENCE</scope>
    <source>
        <strain evidence="3">CBHHK200</strain>
    </source>
</reference>
<dbReference type="PANTHER" id="PTHR46929:SF3">
    <property type="entry name" value="MYB_SANT-LIKE DOMAIN-CONTAINING PROTEIN"/>
    <property type="match status" value="1"/>
</dbReference>